<feature type="compositionally biased region" description="Basic and acidic residues" evidence="1">
    <location>
        <begin position="8"/>
        <end position="29"/>
    </location>
</feature>
<reference evidence="2" key="1">
    <citation type="journal article" date="2020" name="Stud. Mycol.">
        <title>101 Dothideomycetes genomes: a test case for predicting lifestyles and emergence of pathogens.</title>
        <authorList>
            <person name="Haridas S."/>
            <person name="Albert R."/>
            <person name="Binder M."/>
            <person name="Bloem J."/>
            <person name="Labutti K."/>
            <person name="Salamov A."/>
            <person name="Andreopoulos B."/>
            <person name="Baker S."/>
            <person name="Barry K."/>
            <person name="Bills G."/>
            <person name="Bluhm B."/>
            <person name="Cannon C."/>
            <person name="Castanera R."/>
            <person name="Culley D."/>
            <person name="Daum C."/>
            <person name="Ezra D."/>
            <person name="Gonzalez J."/>
            <person name="Henrissat B."/>
            <person name="Kuo A."/>
            <person name="Liang C."/>
            <person name="Lipzen A."/>
            <person name="Lutzoni F."/>
            <person name="Magnuson J."/>
            <person name="Mondo S."/>
            <person name="Nolan M."/>
            <person name="Ohm R."/>
            <person name="Pangilinan J."/>
            <person name="Park H.-J."/>
            <person name="Ramirez L."/>
            <person name="Alfaro M."/>
            <person name="Sun H."/>
            <person name="Tritt A."/>
            <person name="Yoshinaga Y."/>
            <person name="Zwiers L.-H."/>
            <person name="Turgeon B."/>
            <person name="Goodwin S."/>
            <person name="Spatafora J."/>
            <person name="Crous P."/>
            <person name="Grigoriev I."/>
        </authorList>
    </citation>
    <scope>NUCLEOTIDE SEQUENCE</scope>
    <source>
        <strain evidence="2">CBS 675.92</strain>
    </source>
</reference>
<dbReference type="EMBL" id="ML976992">
    <property type="protein sequence ID" value="KAF1956366.1"/>
    <property type="molecule type" value="Genomic_DNA"/>
</dbReference>
<dbReference type="Proteomes" id="UP000800035">
    <property type="component" value="Unassembled WGS sequence"/>
</dbReference>
<keyword evidence="3" id="KW-1185">Reference proteome</keyword>
<gene>
    <name evidence="2" type="ORF">CC80DRAFT_548663</name>
</gene>
<name>A0A6A5U055_9PLEO</name>
<proteinExistence type="predicted"/>
<protein>
    <submittedName>
        <fullName evidence="2">Uncharacterized protein</fullName>
    </submittedName>
</protein>
<sequence length="180" mass="20540">MPKQADCGTREARGPSQAKEEYADERRARERVAMTAASREEKRDVAKVGRWWVTSSLSEVWLSRPRSSRDSLRTQDGRGLRFGFAQAASWQTARRNGGEVEEWWWDYDEFRHDCEPGESIAGCRRGTSDKQNSPDVAQELDANSFTTLPTYTNTLSCHVRVLAVSYFQINSMSVLSKPQR</sequence>
<feature type="region of interest" description="Disordered" evidence="1">
    <location>
        <begin position="1"/>
        <end position="29"/>
    </location>
</feature>
<accession>A0A6A5U055</accession>
<evidence type="ECO:0000256" key="1">
    <source>
        <dbReference type="SAM" id="MobiDB-lite"/>
    </source>
</evidence>
<dbReference type="AlphaFoldDB" id="A0A6A5U055"/>
<evidence type="ECO:0000313" key="2">
    <source>
        <dbReference type="EMBL" id="KAF1956366.1"/>
    </source>
</evidence>
<evidence type="ECO:0000313" key="3">
    <source>
        <dbReference type="Proteomes" id="UP000800035"/>
    </source>
</evidence>
<organism evidence="2 3">
    <name type="scientific">Byssothecium circinans</name>
    <dbReference type="NCBI Taxonomy" id="147558"/>
    <lineage>
        <taxon>Eukaryota</taxon>
        <taxon>Fungi</taxon>
        <taxon>Dikarya</taxon>
        <taxon>Ascomycota</taxon>
        <taxon>Pezizomycotina</taxon>
        <taxon>Dothideomycetes</taxon>
        <taxon>Pleosporomycetidae</taxon>
        <taxon>Pleosporales</taxon>
        <taxon>Massarineae</taxon>
        <taxon>Massarinaceae</taxon>
        <taxon>Byssothecium</taxon>
    </lineage>
</organism>